<proteinExistence type="predicted"/>
<sequence>MAEEKTPGRGVGRRRRANIKGKTQYVRVSMSEEERTRLLILEGQTGRSASEILVSGALYAENSESLSERRAAASELMAVRRYLAALSNNVNQLAKHANAKDEFPAEARAVLNRVRAIAERVNETIYGLARR</sequence>
<feature type="domain" description="Bacterial mobilisation" evidence="1">
    <location>
        <begin position="86"/>
        <end position="123"/>
    </location>
</feature>
<dbReference type="InterPro" id="IPR008687">
    <property type="entry name" value="MobC"/>
</dbReference>
<organism evidence="2 3">
    <name type="scientific">Paenarthrobacter ureafaciens</name>
    <dbReference type="NCBI Taxonomy" id="37931"/>
    <lineage>
        <taxon>Bacteria</taxon>
        <taxon>Bacillati</taxon>
        <taxon>Actinomycetota</taxon>
        <taxon>Actinomycetes</taxon>
        <taxon>Micrococcales</taxon>
        <taxon>Micrococcaceae</taxon>
        <taxon>Paenarthrobacter</taxon>
    </lineage>
</organism>
<keyword evidence="2" id="KW-0614">Plasmid</keyword>
<evidence type="ECO:0000313" key="2">
    <source>
        <dbReference type="EMBL" id="UYV99892.1"/>
    </source>
</evidence>
<reference evidence="2" key="1">
    <citation type="submission" date="2022-07" db="EMBL/GenBank/DDBJ databases">
        <authorList>
            <person name="Wu T."/>
        </authorList>
    </citation>
    <scope>NUCLEOTIDE SEQUENCE</scope>
    <source>
        <strain evidence="2">SD-1</strain>
        <plasmid evidence="2">unnamed1</plasmid>
    </source>
</reference>
<name>A0AAX3ERE1_PAEUR</name>
<evidence type="ECO:0000259" key="1">
    <source>
        <dbReference type="Pfam" id="PF05713"/>
    </source>
</evidence>
<accession>A0AAX3ERE1</accession>
<dbReference type="Proteomes" id="UP001163293">
    <property type="component" value="Plasmid unnamed1"/>
</dbReference>
<dbReference type="EMBL" id="CP101186">
    <property type="protein sequence ID" value="UYV99892.1"/>
    <property type="molecule type" value="Genomic_DNA"/>
</dbReference>
<evidence type="ECO:0000313" key="3">
    <source>
        <dbReference type="Proteomes" id="UP001163293"/>
    </source>
</evidence>
<gene>
    <name evidence="2" type="ORF">NL394_22430</name>
</gene>
<dbReference type="RefSeq" id="WP_166186485.1">
    <property type="nucleotide sequence ID" value="NZ_CP101181.1"/>
</dbReference>
<keyword evidence="3" id="KW-1185">Reference proteome</keyword>
<geneLocation type="plasmid" evidence="2 3">
    <name>unnamed1</name>
</geneLocation>
<dbReference type="Pfam" id="PF05713">
    <property type="entry name" value="MobC"/>
    <property type="match status" value="1"/>
</dbReference>
<dbReference type="AlphaFoldDB" id="A0AAX3ERE1"/>
<protein>
    <submittedName>
        <fullName evidence="2">MobC family plasmid mobilization relaxosome protein</fullName>
    </submittedName>
</protein>